<feature type="coiled-coil region" evidence="13">
    <location>
        <begin position="28"/>
        <end position="83"/>
    </location>
</feature>
<keyword evidence="7" id="KW-0282">Flagellum</keyword>
<evidence type="ECO:0000256" key="10">
    <source>
        <dbReference type="ARBA" id="ARBA00023212"/>
    </source>
</evidence>
<keyword evidence="5" id="KW-0963">Cytoplasm</keyword>
<feature type="region of interest" description="Disordered" evidence="14">
    <location>
        <begin position="1"/>
        <end position="25"/>
    </location>
</feature>
<dbReference type="GO" id="GO:0005874">
    <property type="term" value="C:microtubule"/>
    <property type="evidence" value="ECO:0007669"/>
    <property type="project" value="UniProtKB-KW"/>
</dbReference>
<dbReference type="EMBL" id="HAEF01002216">
    <property type="protein sequence ID" value="SBR39598.1"/>
    <property type="molecule type" value="Transcribed_RNA"/>
</dbReference>
<evidence type="ECO:0000256" key="1">
    <source>
        <dbReference type="ARBA" id="ARBA00004230"/>
    </source>
</evidence>
<comment type="subcellular location">
    <subcellularLocation>
        <location evidence="1">Cell projection</location>
        <location evidence="1">Cilium</location>
        <location evidence="1">Flagellum</location>
    </subcellularLocation>
    <subcellularLocation>
        <location evidence="2">Cytoplasm</location>
        <location evidence="2">Cytoskeleton</location>
    </subcellularLocation>
</comment>
<evidence type="ECO:0000256" key="13">
    <source>
        <dbReference type="SAM" id="Coils"/>
    </source>
</evidence>
<organism evidence="16">
    <name type="scientific">Nothobranchius pienaari</name>
    <dbReference type="NCBI Taxonomy" id="704102"/>
    <lineage>
        <taxon>Eukaryota</taxon>
        <taxon>Metazoa</taxon>
        <taxon>Chordata</taxon>
        <taxon>Craniata</taxon>
        <taxon>Vertebrata</taxon>
        <taxon>Euteleostomi</taxon>
        <taxon>Actinopterygii</taxon>
        <taxon>Neopterygii</taxon>
        <taxon>Teleostei</taxon>
        <taxon>Neoteleostei</taxon>
        <taxon>Acanthomorphata</taxon>
        <taxon>Ovalentaria</taxon>
        <taxon>Atherinomorphae</taxon>
        <taxon>Cyprinodontiformes</taxon>
        <taxon>Nothobranchiidae</taxon>
        <taxon>Nothobranchius</taxon>
    </lineage>
</organism>
<reference evidence="16" key="1">
    <citation type="submission" date="2016-05" db="EMBL/GenBank/DDBJ databases">
        <authorList>
            <person name="Lavstsen T."/>
            <person name="Jespersen J.S."/>
        </authorList>
    </citation>
    <scope>NUCLEOTIDE SEQUENCE</scope>
    <source>
        <tissue evidence="16">Brain</tissue>
    </source>
</reference>
<keyword evidence="8 13" id="KW-0175">Coiled coil</keyword>
<keyword evidence="11" id="KW-0966">Cell projection</keyword>
<evidence type="ECO:0000256" key="6">
    <source>
        <dbReference type="ARBA" id="ARBA00022701"/>
    </source>
</evidence>
<dbReference type="GO" id="GO:0005794">
    <property type="term" value="C:Golgi apparatus"/>
    <property type="evidence" value="ECO:0007669"/>
    <property type="project" value="TreeGrafter"/>
</dbReference>
<dbReference type="GO" id="GO:0030317">
    <property type="term" value="P:flagellated sperm motility"/>
    <property type="evidence" value="ECO:0007669"/>
    <property type="project" value="TreeGrafter"/>
</dbReference>
<keyword evidence="9" id="KW-0969">Cilium</keyword>
<keyword evidence="10" id="KW-0206">Cytoskeleton</keyword>
<gene>
    <name evidence="16" type="primary">Nfu_g_1_003924</name>
</gene>
<dbReference type="GO" id="GO:0008017">
    <property type="term" value="F:microtubule binding"/>
    <property type="evidence" value="ECO:0007669"/>
    <property type="project" value="InterPro"/>
</dbReference>
<sequence length="442" mass="51797">HKKGSVQKPANARPHTLINGLTKEEVSKEQMEEHIAYLREELDREREERNYFQLERDKVVTFHEITERKLKEVKAEIKVLQKATEDDKAHHEVEIKVYKQKMKHLLCEHQNTISELTADRLLSAEVTQKNQDLLEAELRSKVKAVMVDMQDLDHKTHIEKLELEHAKKMTATQEDWKRQITEAEVKHEECLHLQQEELDDVFKSTTSKQELSWNNHINDLKEIHEKTLKDLAMTFTINEECKKVEKLKQENKERLTELDQLDKMLSIQEQSNQLLSERLSEVKEQIYSVEEKLKYTSYTKRASHVPGMKALKTLKRDYDVLQQRFSELQLERDELSKSVPQRIQSVQDKTEDVISQLESKLQTLTDRLEKTQAQLDAVLSAPNLDHTALTEVMNKAQEKNCVQQCFHQGFKIKQIAKARKDFLLTAERGQTALCLIEDKLSS</sequence>
<evidence type="ECO:0000256" key="3">
    <source>
        <dbReference type="ARBA" id="ARBA00009859"/>
    </source>
</evidence>
<evidence type="ECO:0000259" key="15">
    <source>
        <dbReference type="Pfam" id="PF13851"/>
    </source>
</evidence>
<dbReference type="GO" id="GO:0031267">
    <property type="term" value="F:small GTPase binding"/>
    <property type="evidence" value="ECO:0007669"/>
    <property type="project" value="InterPro"/>
</dbReference>
<name>A0A1A8L545_9TELE</name>
<evidence type="ECO:0000256" key="12">
    <source>
        <dbReference type="ARBA" id="ARBA00031568"/>
    </source>
</evidence>
<feature type="domain" description="Growth arrest-specific protein 8" evidence="15">
    <location>
        <begin position="220"/>
        <end position="398"/>
    </location>
</feature>
<evidence type="ECO:0000256" key="4">
    <source>
        <dbReference type="ARBA" id="ARBA00021301"/>
    </source>
</evidence>
<keyword evidence="6" id="KW-0493">Microtubule</keyword>
<evidence type="ECO:0000256" key="7">
    <source>
        <dbReference type="ARBA" id="ARBA00022846"/>
    </source>
</evidence>
<evidence type="ECO:0000256" key="2">
    <source>
        <dbReference type="ARBA" id="ARBA00004245"/>
    </source>
</evidence>
<comment type="similarity">
    <text evidence="3">Belongs to the DRC4 family.</text>
</comment>
<dbReference type="Pfam" id="PF13851">
    <property type="entry name" value="GAS"/>
    <property type="match status" value="1"/>
</dbReference>
<proteinExistence type="inferred from homology"/>
<dbReference type="PANTHER" id="PTHR31543">
    <property type="entry name" value="DYNEIN REGULATORY COMPLEX SUBUNIT 4"/>
    <property type="match status" value="1"/>
</dbReference>
<dbReference type="InterPro" id="IPR039308">
    <property type="entry name" value="GAS8"/>
</dbReference>
<evidence type="ECO:0000256" key="9">
    <source>
        <dbReference type="ARBA" id="ARBA00023069"/>
    </source>
</evidence>
<protein>
    <recommendedName>
        <fullName evidence="4">Dynein regulatory complex subunit 4</fullName>
    </recommendedName>
    <alternativeName>
        <fullName evidence="12">Growth arrest-specific protein 8</fullName>
    </alternativeName>
</protein>
<evidence type="ECO:0000256" key="8">
    <source>
        <dbReference type="ARBA" id="ARBA00023054"/>
    </source>
</evidence>
<reference evidence="16" key="2">
    <citation type="submission" date="2016-06" db="EMBL/GenBank/DDBJ databases">
        <title>The genome of a short-lived fish provides insights into sex chromosome evolution and the genetic control of aging.</title>
        <authorList>
            <person name="Reichwald K."/>
            <person name="Felder M."/>
            <person name="Petzold A."/>
            <person name="Koch P."/>
            <person name="Groth M."/>
            <person name="Platzer M."/>
        </authorList>
    </citation>
    <scope>NUCLEOTIDE SEQUENCE</scope>
    <source>
        <tissue evidence="16">Brain</tissue>
    </source>
</reference>
<dbReference type="PANTHER" id="PTHR31543:SF0">
    <property type="entry name" value="DYNEIN REGULATORY COMPLEX SUBUNIT 4"/>
    <property type="match status" value="1"/>
</dbReference>
<dbReference type="GO" id="GO:0031514">
    <property type="term" value="C:motile cilium"/>
    <property type="evidence" value="ECO:0007669"/>
    <property type="project" value="UniProtKB-SubCell"/>
</dbReference>
<feature type="coiled-coil region" evidence="13">
    <location>
        <begin position="237"/>
        <end position="381"/>
    </location>
</feature>
<evidence type="ECO:0000313" key="16">
    <source>
        <dbReference type="EMBL" id="SBR39598.1"/>
    </source>
</evidence>
<evidence type="ECO:0000256" key="14">
    <source>
        <dbReference type="SAM" id="MobiDB-lite"/>
    </source>
</evidence>
<dbReference type="AlphaFoldDB" id="A0A1A8L545"/>
<accession>A0A1A8L545</accession>
<dbReference type="InterPro" id="IPR025593">
    <property type="entry name" value="GAS8_dom"/>
</dbReference>
<evidence type="ECO:0000256" key="5">
    <source>
        <dbReference type="ARBA" id="ARBA00022490"/>
    </source>
</evidence>
<evidence type="ECO:0000256" key="11">
    <source>
        <dbReference type="ARBA" id="ARBA00023273"/>
    </source>
</evidence>
<feature type="non-terminal residue" evidence="16">
    <location>
        <position position="1"/>
    </location>
</feature>